<accession>A0A485LXB0</accession>
<dbReference type="PANTHER" id="PTHR11117:SF2">
    <property type="entry name" value="SUCCINATE--COA LIGASE [ADP_GDP-FORMING] SUBUNIT ALPHA, MITOCHONDRIAL"/>
    <property type="match status" value="1"/>
</dbReference>
<dbReference type="GO" id="GO:0006099">
    <property type="term" value="P:tricarboxylic acid cycle"/>
    <property type="evidence" value="ECO:0007669"/>
    <property type="project" value="UniProtKB-KW"/>
</dbReference>
<evidence type="ECO:0000256" key="1">
    <source>
        <dbReference type="ARBA" id="ARBA00022532"/>
    </source>
</evidence>
<dbReference type="PANTHER" id="PTHR11117">
    <property type="entry name" value="SUCCINYL-COA LIGASE SUBUNIT ALPHA"/>
    <property type="match status" value="1"/>
</dbReference>
<evidence type="ECO:0000313" key="5">
    <source>
        <dbReference type="EMBL" id="VFU12791.1"/>
    </source>
</evidence>
<evidence type="ECO:0000256" key="2">
    <source>
        <dbReference type="ARBA" id="ARBA00022598"/>
    </source>
</evidence>
<organism evidence="5">
    <name type="scientific">anaerobic digester metagenome</name>
    <dbReference type="NCBI Taxonomy" id="1263854"/>
    <lineage>
        <taxon>unclassified sequences</taxon>
        <taxon>metagenomes</taxon>
        <taxon>ecological metagenomes</taxon>
    </lineage>
</organism>
<dbReference type="AlphaFoldDB" id="A0A485LXB0"/>
<name>A0A485LXB0_9ZZZZ</name>
<keyword evidence="1" id="KW-0816">Tricarboxylic acid cycle</keyword>
<dbReference type="InterPro" id="IPR005811">
    <property type="entry name" value="SUCC_ACL_C"/>
</dbReference>
<dbReference type="InterPro" id="IPR036291">
    <property type="entry name" value="NAD(P)-bd_dom_sf"/>
</dbReference>
<gene>
    <name evidence="5" type="primary">sucD</name>
    <name evidence="5" type="ORF">SCFA_1890001</name>
</gene>
<protein>
    <submittedName>
        <fullName evidence="5">Succinate--CoA ligase (ADP-forming) subunit alpha</fullName>
        <ecNumber evidence="5">6.2.1.5</ecNumber>
    </submittedName>
</protein>
<dbReference type="PIRSF" id="PIRSF001553">
    <property type="entry name" value="SucCS_alpha"/>
    <property type="match status" value="1"/>
</dbReference>
<sequence length="290" mass="30128">MAIIIDENTNVLVMGITGRQASFHTKQMLAYGTKIVAGCTPGKGGATVEGVPVYNTVREACENHRIDASVIFVPAPATKDAAIENIEAGVGVVVIVTEGVPVYDEIQIVAYAKRKGAIVLGPNTFGIVSGGKCKIGIPPNQYFIEGNVGVVARSGTLTYEITGNLTANGLGQSTVVGMGGDRAVGLTFIDVLKMFEKDDQTKAIVMIGEIGGNSEEIAAEYIKEMTKPVVAFIAGKSAPPGKRMGHAGAIIERGKGTYQGKVDALTAAGAKVAPLPFDVPQLVKEALGIK</sequence>
<dbReference type="NCBIfam" id="NF004230">
    <property type="entry name" value="PRK05678.1"/>
    <property type="match status" value="1"/>
</dbReference>
<evidence type="ECO:0000259" key="4">
    <source>
        <dbReference type="SMART" id="SM00881"/>
    </source>
</evidence>
<proteinExistence type="inferred from homology"/>
<dbReference type="GO" id="GO:0004775">
    <property type="term" value="F:succinate-CoA ligase (ADP-forming) activity"/>
    <property type="evidence" value="ECO:0007669"/>
    <property type="project" value="UniProtKB-EC"/>
</dbReference>
<dbReference type="EC" id="6.2.1.5" evidence="5"/>
<dbReference type="EMBL" id="CAADRN010000100">
    <property type="protein sequence ID" value="VFU12791.1"/>
    <property type="molecule type" value="Genomic_DNA"/>
</dbReference>
<dbReference type="Pfam" id="PF02629">
    <property type="entry name" value="CoA_binding"/>
    <property type="match status" value="1"/>
</dbReference>
<dbReference type="HAMAP" id="MF_01988">
    <property type="entry name" value="Succ_CoA_alpha"/>
    <property type="match status" value="1"/>
</dbReference>
<dbReference type="FunFam" id="3.40.50.261:FF:000006">
    <property type="entry name" value="Succinate--CoA ligase [ADP-forming] subunit alpha"/>
    <property type="match status" value="1"/>
</dbReference>
<evidence type="ECO:0000256" key="3">
    <source>
        <dbReference type="ARBA" id="ARBA00022741"/>
    </source>
</evidence>
<dbReference type="InterPro" id="IPR003781">
    <property type="entry name" value="CoA-bd"/>
</dbReference>
<dbReference type="Gene3D" id="3.40.50.261">
    <property type="entry name" value="Succinyl-CoA synthetase domains"/>
    <property type="match status" value="1"/>
</dbReference>
<dbReference type="Gene3D" id="3.40.50.720">
    <property type="entry name" value="NAD(P)-binding Rossmann-like Domain"/>
    <property type="match status" value="1"/>
</dbReference>
<dbReference type="PROSITE" id="PS00399">
    <property type="entry name" value="SUCCINYL_COA_LIG_2"/>
    <property type="match status" value="1"/>
</dbReference>
<dbReference type="GO" id="GO:0009361">
    <property type="term" value="C:succinate-CoA ligase complex (ADP-forming)"/>
    <property type="evidence" value="ECO:0007669"/>
    <property type="project" value="TreeGrafter"/>
</dbReference>
<feature type="domain" description="CoA-binding" evidence="4">
    <location>
        <begin position="4"/>
        <end position="100"/>
    </location>
</feature>
<reference evidence="5" key="1">
    <citation type="submission" date="2019-03" db="EMBL/GenBank/DDBJ databases">
        <authorList>
            <person name="Hao L."/>
        </authorList>
    </citation>
    <scope>NUCLEOTIDE SEQUENCE</scope>
</reference>
<dbReference type="GO" id="GO:0000166">
    <property type="term" value="F:nucleotide binding"/>
    <property type="evidence" value="ECO:0007669"/>
    <property type="project" value="UniProtKB-KW"/>
</dbReference>
<dbReference type="PRINTS" id="PR01798">
    <property type="entry name" value="SCOASYNTHASE"/>
</dbReference>
<dbReference type="GO" id="GO:0004776">
    <property type="term" value="F:succinate-CoA ligase (GDP-forming) activity"/>
    <property type="evidence" value="ECO:0007669"/>
    <property type="project" value="TreeGrafter"/>
</dbReference>
<dbReference type="FunFam" id="3.40.50.720:FF:000277">
    <property type="entry name" value="Succinate--CoA ligase [ADP-forming] subunit alpha"/>
    <property type="match status" value="1"/>
</dbReference>
<dbReference type="SUPFAM" id="SSF51735">
    <property type="entry name" value="NAD(P)-binding Rossmann-fold domains"/>
    <property type="match status" value="1"/>
</dbReference>
<dbReference type="SUPFAM" id="SSF52210">
    <property type="entry name" value="Succinyl-CoA synthetase domains"/>
    <property type="match status" value="1"/>
</dbReference>
<keyword evidence="2 5" id="KW-0436">Ligase</keyword>
<keyword evidence="3" id="KW-0547">Nucleotide-binding</keyword>
<dbReference type="InterPro" id="IPR017440">
    <property type="entry name" value="Cit_synth/succinyl-CoA_lig_AS"/>
</dbReference>
<dbReference type="Pfam" id="PF00549">
    <property type="entry name" value="Ligase_CoA"/>
    <property type="match status" value="1"/>
</dbReference>
<dbReference type="SMART" id="SM00881">
    <property type="entry name" value="CoA_binding"/>
    <property type="match status" value="1"/>
</dbReference>
<dbReference type="NCBIfam" id="TIGR01019">
    <property type="entry name" value="sucCoAalpha"/>
    <property type="match status" value="1"/>
</dbReference>
<dbReference type="InterPro" id="IPR005810">
    <property type="entry name" value="CoA_lig_alpha"/>
</dbReference>
<dbReference type="InterPro" id="IPR016102">
    <property type="entry name" value="Succinyl-CoA_synth-like"/>
</dbReference>